<dbReference type="Gene3D" id="3.30.565.10">
    <property type="entry name" value="Histidine kinase-like ATPase, C-terminal domain"/>
    <property type="match status" value="1"/>
</dbReference>
<dbReference type="RefSeq" id="WP_195894038.1">
    <property type="nucleotide sequence ID" value="NZ_JADOGI010000008.1"/>
</dbReference>
<dbReference type="EMBL" id="JADOGI010000008">
    <property type="protein sequence ID" value="MBF8185058.1"/>
    <property type="molecule type" value="Genomic_DNA"/>
</dbReference>
<keyword evidence="1" id="KW-0067">ATP-binding</keyword>
<comment type="caution">
    <text evidence="1">The sequence shown here is derived from an EMBL/GenBank/DDBJ whole genome shotgun (WGS) entry which is preliminary data.</text>
</comment>
<proteinExistence type="predicted"/>
<reference evidence="1" key="1">
    <citation type="submission" date="2020-11" db="EMBL/GenBank/DDBJ databases">
        <title>Whole-genome analyses of Nonomuraea sp. K274.</title>
        <authorList>
            <person name="Veyisoglu A."/>
        </authorList>
    </citation>
    <scope>NUCLEOTIDE SEQUENCE</scope>
    <source>
        <strain evidence="1">K274</strain>
    </source>
</reference>
<keyword evidence="1" id="KW-0547">Nucleotide-binding</keyword>
<keyword evidence="2" id="KW-1185">Reference proteome</keyword>
<accession>A0A931A6Q9</accession>
<dbReference type="InterPro" id="IPR036890">
    <property type="entry name" value="HATPase_C_sf"/>
</dbReference>
<organism evidence="1 2">
    <name type="scientific">Nonomuraea cypriaca</name>
    <dbReference type="NCBI Taxonomy" id="1187855"/>
    <lineage>
        <taxon>Bacteria</taxon>
        <taxon>Bacillati</taxon>
        <taxon>Actinomycetota</taxon>
        <taxon>Actinomycetes</taxon>
        <taxon>Streptosporangiales</taxon>
        <taxon>Streptosporangiaceae</taxon>
        <taxon>Nonomuraea</taxon>
    </lineage>
</organism>
<dbReference type="GO" id="GO:0005524">
    <property type="term" value="F:ATP binding"/>
    <property type="evidence" value="ECO:0007669"/>
    <property type="project" value="UniProtKB-KW"/>
</dbReference>
<dbReference type="CDD" id="cd16936">
    <property type="entry name" value="HATPase_RsbW-like"/>
    <property type="match status" value="1"/>
</dbReference>
<sequence length="57" mass="6118">MEVIDAGSSTTAPAVRAPALDDDGGRGLWLVDLLAEEWGFQDDETGGSVWFQLTGRH</sequence>
<evidence type="ECO:0000313" key="1">
    <source>
        <dbReference type="EMBL" id="MBF8185058.1"/>
    </source>
</evidence>
<gene>
    <name evidence="1" type="ORF">ITP53_04755</name>
</gene>
<protein>
    <submittedName>
        <fullName evidence="1">ATP-binding protein</fullName>
    </submittedName>
</protein>
<dbReference type="Proteomes" id="UP000605361">
    <property type="component" value="Unassembled WGS sequence"/>
</dbReference>
<name>A0A931A6Q9_9ACTN</name>
<dbReference type="AlphaFoldDB" id="A0A931A6Q9"/>
<evidence type="ECO:0000313" key="2">
    <source>
        <dbReference type="Proteomes" id="UP000605361"/>
    </source>
</evidence>